<reference evidence="4 5" key="1">
    <citation type="submission" date="2017-05" db="EMBL/GenBank/DDBJ databases">
        <authorList>
            <person name="Varghese N."/>
            <person name="Submissions S."/>
        </authorList>
    </citation>
    <scope>NUCLEOTIDE SEQUENCE [LARGE SCALE GENOMIC DNA]</scope>
    <source>
        <strain evidence="4 5">DSM 21342</strain>
    </source>
</reference>
<dbReference type="FunFam" id="3.40.50.720:FF:000084">
    <property type="entry name" value="Short-chain dehydrogenase reductase"/>
    <property type="match status" value="1"/>
</dbReference>
<dbReference type="NCBIfam" id="NF005559">
    <property type="entry name" value="PRK07231.1"/>
    <property type="match status" value="1"/>
</dbReference>
<proteinExistence type="inferred from homology"/>
<dbReference type="GO" id="GO:0016616">
    <property type="term" value="F:oxidoreductase activity, acting on the CH-OH group of donors, NAD or NADP as acceptor"/>
    <property type="evidence" value="ECO:0007669"/>
    <property type="project" value="UniProtKB-ARBA"/>
</dbReference>
<dbReference type="InterPro" id="IPR036291">
    <property type="entry name" value="NAD(P)-bd_dom_sf"/>
</dbReference>
<dbReference type="Pfam" id="PF13561">
    <property type="entry name" value="adh_short_C2"/>
    <property type="match status" value="1"/>
</dbReference>
<dbReference type="Gene3D" id="3.40.50.720">
    <property type="entry name" value="NAD(P)-binding Rossmann-like Domain"/>
    <property type="match status" value="1"/>
</dbReference>
<evidence type="ECO:0000313" key="5">
    <source>
        <dbReference type="Proteomes" id="UP000315971"/>
    </source>
</evidence>
<dbReference type="PROSITE" id="PS00061">
    <property type="entry name" value="ADH_SHORT"/>
    <property type="match status" value="1"/>
</dbReference>
<dbReference type="PRINTS" id="PR00081">
    <property type="entry name" value="GDHRDH"/>
</dbReference>
<name>A0A521CKS6_9SPHI</name>
<feature type="domain" description="Ketoreductase" evidence="3">
    <location>
        <begin position="11"/>
        <end position="187"/>
    </location>
</feature>
<keyword evidence="5" id="KW-1185">Reference proteome</keyword>
<dbReference type="PRINTS" id="PR00080">
    <property type="entry name" value="SDRFAMILY"/>
</dbReference>
<dbReference type="SMART" id="SM00822">
    <property type="entry name" value="PKS_KR"/>
    <property type="match status" value="1"/>
</dbReference>
<gene>
    <name evidence="4" type="ORF">SAMN06265350_104164</name>
</gene>
<keyword evidence="2" id="KW-0560">Oxidoreductase</keyword>
<dbReference type="SUPFAM" id="SSF51735">
    <property type="entry name" value="NAD(P)-binding Rossmann-fold domains"/>
    <property type="match status" value="1"/>
</dbReference>
<dbReference type="Proteomes" id="UP000315971">
    <property type="component" value="Unassembled WGS sequence"/>
</dbReference>
<evidence type="ECO:0000259" key="3">
    <source>
        <dbReference type="SMART" id="SM00822"/>
    </source>
</evidence>
<evidence type="ECO:0000256" key="2">
    <source>
        <dbReference type="ARBA" id="ARBA00023002"/>
    </source>
</evidence>
<organism evidence="4 5">
    <name type="scientific">Solitalea koreensis</name>
    <dbReference type="NCBI Taxonomy" id="543615"/>
    <lineage>
        <taxon>Bacteria</taxon>
        <taxon>Pseudomonadati</taxon>
        <taxon>Bacteroidota</taxon>
        <taxon>Sphingobacteriia</taxon>
        <taxon>Sphingobacteriales</taxon>
        <taxon>Sphingobacteriaceae</taxon>
        <taxon>Solitalea</taxon>
    </lineage>
</organism>
<evidence type="ECO:0000256" key="1">
    <source>
        <dbReference type="ARBA" id="ARBA00006484"/>
    </source>
</evidence>
<dbReference type="OrthoDB" id="597477at2"/>
<dbReference type="PANTHER" id="PTHR42760:SF115">
    <property type="entry name" value="3-OXOACYL-[ACYL-CARRIER-PROTEIN] REDUCTASE FABG"/>
    <property type="match status" value="1"/>
</dbReference>
<evidence type="ECO:0000313" key="4">
    <source>
        <dbReference type="EMBL" id="SMO60067.1"/>
    </source>
</evidence>
<dbReference type="InterPro" id="IPR002347">
    <property type="entry name" value="SDR_fam"/>
</dbReference>
<dbReference type="EMBL" id="FXSZ01000004">
    <property type="protein sequence ID" value="SMO60067.1"/>
    <property type="molecule type" value="Genomic_DNA"/>
</dbReference>
<sequence length="253" mass="26775">MTTNPFDLTGKLALITGGGTGLGTGMAKAMCNAGAKVVITGRREPVLVDAVKELGENAHFIVHDMNELDTIPGLVEKVEQTFGPIDVVVNNAGINMKKPAIEVSDEDFNQIIHTNLNAVFALTRECAKKMLPRKQGSIIMISSMTAMYGIDRVAAYSASKSAVKGMIMGLASEFSPFGVRINAIAPGFIESPMMLNAMDNDPQRKAKVLGRTPMGTFGKAEDIGYTAVFLASNAARFVTGTTIPVDGGNSIGF</sequence>
<protein>
    <submittedName>
        <fullName evidence="4">Gluconate 5-dehydrogenase</fullName>
    </submittedName>
</protein>
<accession>A0A521CKS6</accession>
<dbReference type="InterPro" id="IPR057326">
    <property type="entry name" value="KR_dom"/>
</dbReference>
<dbReference type="InterPro" id="IPR020904">
    <property type="entry name" value="Sc_DH/Rdtase_CS"/>
</dbReference>
<comment type="similarity">
    <text evidence="1">Belongs to the short-chain dehydrogenases/reductases (SDR) family.</text>
</comment>
<dbReference type="AlphaFoldDB" id="A0A521CKS6"/>
<dbReference type="PANTHER" id="PTHR42760">
    <property type="entry name" value="SHORT-CHAIN DEHYDROGENASES/REDUCTASES FAMILY MEMBER"/>
    <property type="match status" value="1"/>
</dbReference>